<dbReference type="AlphaFoldDB" id="A0A1J3DH13"/>
<name>A0A1J3DH13_NOCCA</name>
<proteinExistence type="predicted"/>
<dbReference type="EMBL" id="GEVI01016324">
    <property type="protein sequence ID" value="JAU15996.1"/>
    <property type="molecule type" value="Transcribed_RNA"/>
</dbReference>
<accession>A0A1J3DH13</accession>
<evidence type="ECO:0000256" key="1">
    <source>
        <dbReference type="SAM" id="MobiDB-lite"/>
    </source>
</evidence>
<sequence length="93" mass="10133">MHGHTIAFAPRPSDREPDDLGPSVTAKSLVKRAATVLVVWTSFDGRVAARNTTFEDAAEHSVHGSSRHHILFYLSLSLSLSLCYEGDIINSPT</sequence>
<protein>
    <submittedName>
        <fullName evidence="2">Uncharacterized protein</fullName>
    </submittedName>
</protein>
<reference evidence="2" key="1">
    <citation type="submission" date="2016-07" db="EMBL/GenBank/DDBJ databases">
        <title>De novo transcriptome assembly of four accessions of the metal hyperaccumulator plant Noccaea caerulescens.</title>
        <authorList>
            <person name="Blande D."/>
            <person name="Halimaa P."/>
            <person name="Tervahauta A.I."/>
            <person name="Aarts M.G."/>
            <person name="Karenlampi S.O."/>
        </authorList>
    </citation>
    <scope>NUCLEOTIDE SEQUENCE</scope>
</reference>
<gene>
    <name evidence="2" type="ORF">GA_TR13488_c0_g1_i1_g.42681</name>
</gene>
<evidence type="ECO:0000313" key="2">
    <source>
        <dbReference type="EMBL" id="JAU15996.1"/>
    </source>
</evidence>
<feature type="region of interest" description="Disordered" evidence="1">
    <location>
        <begin position="1"/>
        <end position="23"/>
    </location>
</feature>
<organism evidence="2">
    <name type="scientific">Noccaea caerulescens</name>
    <name type="common">Alpine penny-cress</name>
    <name type="synonym">Thlaspi caerulescens</name>
    <dbReference type="NCBI Taxonomy" id="107243"/>
    <lineage>
        <taxon>Eukaryota</taxon>
        <taxon>Viridiplantae</taxon>
        <taxon>Streptophyta</taxon>
        <taxon>Embryophyta</taxon>
        <taxon>Tracheophyta</taxon>
        <taxon>Spermatophyta</taxon>
        <taxon>Magnoliopsida</taxon>
        <taxon>eudicotyledons</taxon>
        <taxon>Gunneridae</taxon>
        <taxon>Pentapetalae</taxon>
        <taxon>rosids</taxon>
        <taxon>malvids</taxon>
        <taxon>Brassicales</taxon>
        <taxon>Brassicaceae</taxon>
        <taxon>Coluteocarpeae</taxon>
        <taxon>Noccaea</taxon>
    </lineage>
</organism>